<dbReference type="AlphaFoldDB" id="A0A364NHQ3"/>
<dbReference type="Gene3D" id="1.20.120.330">
    <property type="entry name" value="Nucleotidyltransferases domain 2"/>
    <property type="match status" value="1"/>
</dbReference>
<organism evidence="1 2">
    <name type="scientific">Nitrincola tibetensis</name>
    <dbReference type="NCBI Taxonomy" id="2219697"/>
    <lineage>
        <taxon>Bacteria</taxon>
        <taxon>Pseudomonadati</taxon>
        <taxon>Pseudomonadota</taxon>
        <taxon>Gammaproteobacteria</taxon>
        <taxon>Oceanospirillales</taxon>
        <taxon>Oceanospirillaceae</taxon>
        <taxon>Nitrincola</taxon>
    </lineage>
</organism>
<dbReference type="RefSeq" id="WP_112160513.1">
    <property type="nucleotide sequence ID" value="NZ_QKRX01000019.1"/>
</dbReference>
<protein>
    <submittedName>
        <fullName evidence="1">Nucleotidyltransferase</fullName>
    </submittedName>
</protein>
<dbReference type="Pfam" id="PF08780">
    <property type="entry name" value="NTase_sub_bind"/>
    <property type="match status" value="1"/>
</dbReference>
<comment type="caution">
    <text evidence="1">The sequence shown here is derived from an EMBL/GenBank/DDBJ whole genome shotgun (WGS) entry which is preliminary data.</text>
</comment>
<evidence type="ECO:0000313" key="1">
    <source>
        <dbReference type="EMBL" id="RAU16649.1"/>
    </source>
</evidence>
<reference evidence="1 2" key="1">
    <citation type="submission" date="2018-06" db="EMBL/GenBank/DDBJ databases">
        <title>Nitrincola tibetense sp. nov., isolated from Lake XuguoCo on Tibetan Plateau.</title>
        <authorList>
            <person name="Xing P."/>
        </authorList>
    </citation>
    <scope>NUCLEOTIDE SEQUENCE [LARGE SCALE GENOMIC DNA]</scope>
    <source>
        <strain evidence="2">xg18</strain>
    </source>
</reference>
<keyword evidence="1" id="KW-0808">Transferase</keyword>
<dbReference type="SUPFAM" id="SSF81593">
    <property type="entry name" value="Nucleotidyltransferase substrate binding subunit/domain"/>
    <property type="match status" value="1"/>
</dbReference>
<evidence type="ECO:0000313" key="2">
    <source>
        <dbReference type="Proteomes" id="UP000250744"/>
    </source>
</evidence>
<proteinExistence type="predicted"/>
<sequence length="134" mass="15896">MTEQDIRWQQRYRQFNRAYLLLVQAIAIESPNIVERAGLIQFFEMAFELSWKLLKDYQQAEGFEVNSPRAAIKLAFQNGIVDDGHVWIQALEDRNLTTHTYNEETAQQVEKKIRETYFPLLNVLNNRFSELEIE</sequence>
<name>A0A364NHQ3_9GAMM</name>
<dbReference type="EMBL" id="QKRX01000019">
    <property type="protein sequence ID" value="RAU16649.1"/>
    <property type="molecule type" value="Genomic_DNA"/>
</dbReference>
<dbReference type="InterPro" id="IPR010235">
    <property type="entry name" value="HepT"/>
</dbReference>
<dbReference type="GO" id="GO:0016740">
    <property type="term" value="F:transferase activity"/>
    <property type="evidence" value="ECO:0007669"/>
    <property type="project" value="UniProtKB-KW"/>
</dbReference>
<dbReference type="OrthoDB" id="9810452at2"/>
<dbReference type="Proteomes" id="UP000250744">
    <property type="component" value="Unassembled WGS sequence"/>
</dbReference>
<gene>
    <name evidence="1" type="ORF">DN062_17100</name>
</gene>
<dbReference type="NCBIfam" id="TIGR01987">
    <property type="entry name" value="HI0074"/>
    <property type="match status" value="1"/>
</dbReference>
<keyword evidence="2" id="KW-1185">Reference proteome</keyword>
<accession>A0A364NHQ3</accession>